<protein>
    <submittedName>
        <fullName evidence="1">Uncharacterized protein</fullName>
    </submittedName>
</protein>
<name>C6SZT1_SOYBN</name>
<reference evidence="1" key="1">
    <citation type="submission" date="2009-08" db="EMBL/GenBank/DDBJ databases">
        <authorList>
            <person name="Cheung F."/>
            <person name="Xiao Y."/>
            <person name="Chan A."/>
            <person name="Moskal W."/>
            <person name="Town C.D."/>
        </authorList>
    </citation>
    <scope>NUCLEOTIDE SEQUENCE</scope>
</reference>
<accession>C6SZT1</accession>
<dbReference type="EMBL" id="BT090683">
    <property type="protein sequence ID" value="ACU14754.1"/>
    <property type="molecule type" value="mRNA"/>
</dbReference>
<organism evidence="1">
    <name type="scientific">Glycine max</name>
    <name type="common">Soybean</name>
    <name type="synonym">Glycine hispida</name>
    <dbReference type="NCBI Taxonomy" id="3847"/>
    <lineage>
        <taxon>Eukaryota</taxon>
        <taxon>Viridiplantae</taxon>
        <taxon>Streptophyta</taxon>
        <taxon>Embryophyta</taxon>
        <taxon>Tracheophyta</taxon>
        <taxon>Spermatophyta</taxon>
        <taxon>Magnoliopsida</taxon>
        <taxon>eudicotyledons</taxon>
        <taxon>Gunneridae</taxon>
        <taxon>Pentapetalae</taxon>
        <taxon>rosids</taxon>
        <taxon>fabids</taxon>
        <taxon>Fabales</taxon>
        <taxon>Fabaceae</taxon>
        <taxon>Papilionoideae</taxon>
        <taxon>50 kb inversion clade</taxon>
        <taxon>NPAAA clade</taxon>
        <taxon>indigoferoid/millettioid clade</taxon>
        <taxon>Phaseoleae</taxon>
        <taxon>Glycine</taxon>
        <taxon>Glycine subgen. Soja</taxon>
    </lineage>
</organism>
<evidence type="ECO:0000313" key="1">
    <source>
        <dbReference type="EMBL" id="ACU14754.1"/>
    </source>
</evidence>
<dbReference type="AlphaFoldDB" id="C6SZT1"/>
<sequence>MGFSVTTLVFTVIGIVASLSTRICFNRGPSANLYYALLASSFLSRTYEAI</sequence>
<proteinExistence type="evidence at transcript level"/>